<accession>A0ABP0X4P2</accession>
<keyword evidence="1" id="KW-0479">Metal-binding</keyword>
<dbReference type="PROSITE" id="PS50846">
    <property type="entry name" value="HMA_2"/>
    <property type="match status" value="1"/>
</dbReference>
<evidence type="ECO:0000313" key="5">
    <source>
        <dbReference type="Proteomes" id="UP001497444"/>
    </source>
</evidence>
<dbReference type="Pfam" id="PF00403">
    <property type="entry name" value="HMA"/>
    <property type="match status" value="1"/>
</dbReference>
<dbReference type="Gene3D" id="3.30.70.100">
    <property type="match status" value="1"/>
</dbReference>
<dbReference type="Proteomes" id="UP001497444">
    <property type="component" value="Chromosome 5"/>
</dbReference>
<sequence>MCDFNILQTDVKMVVLRVMMHCEGCASTVKRAVKRIPGITSYQVDFPGQKVTVMGAVKPEEVFCQVAKTGKYTEFWPEEPKKVVAKKEEKKVDKPKEENKEEKKEAAKEGKEVGFTSLPLGKLQLV</sequence>
<name>A0ABP0X4P2_9BRYO</name>
<organism evidence="4 5">
    <name type="scientific">Sphagnum jensenii</name>
    <dbReference type="NCBI Taxonomy" id="128206"/>
    <lineage>
        <taxon>Eukaryota</taxon>
        <taxon>Viridiplantae</taxon>
        <taxon>Streptophyta</taxon>
        <taxon>Embryophyta</taxon>
        <taxon>Bryophyta</taxon>
        <taxon>Sphagnophytina</taxon>
        <taxon>Sphagnopsida</taxon>
        <taxon>Sphagnales</taxon>
        <taxon>Sphagnaceae</taxon>
        <taxon>Sphagnum</taxon>
    </lineage>
</organism>
<gene>
    <name evidence="4" type="ORF">CSSPJE1EN1_LOCUS19547</name>
</gene>
<evidence type="ECO:0000259" key="3">
    <source>
        <dbReference type="PROSITE" id="PS50846"/>
    </source>
</evidence>
<dbReference type="InterPro" id="IPR036163">
    <property type="entry name" value="HMA_dom_sf"/>
</dbReference>
<evidence type="ECO:0000256" key="2">
    <source>
        <dbReference type="SAM" id="MobiDB-lite"/>
    </source>
</evidence>
<evidence type="ECO:0000256" key="1">
    <source>
        <dbReference type="ARBA" id="ARBA00022723"/>
    </source>
</evidence>
<keyword evidence="5" id="KW-1185">Reference proteome</keyword>
<reference evidence="4" key="1">
    <citation type="submission" date="2024-02" db="EMBL/GenBank/DDBJ databases">
        <authorList>
            <consortium name="ELIXIR-Norway"/>
            <consortium name="Elixir Norway"/>
        </authorList>
    </citation>
    <scope>NUCLEOTIDE SEQUENCE</scope>
</reference>
<proteinExistence type="predicted"/>
<dbReference type="CDD" id="cd00371">
    <property type="entry name" value="HMA"/>
    <property type="match status" value="1"/>
</dbReference>
<feature type="region of interest" description="Disordered" evidence="2">
    <location>
        <begin position="82"/>
        <end position="111"/>
    </location>
</feature>
<dbReference type="SUPFAM" id="SSF55008">
    <property type="entry name" value="HMA, heavy metal-associated domain"/>
    <property type="match status" value="1"/>
</dbReference>
<feature type="domain" description="HMA" evidence="3">
    <location>
        <begin position="11"/>
        <end position="78"/>
    </location>
</feature>
<dbReference type="InterPro" id="IPR006121">
    <property type="entry name" value="HMA_dom"/>
</dbReference>
<dbReference type="EMBL" id="OZ020100">
    <property type="protein sequence ID" value="CAK9274069.1"/>
    <property type="molecule type" value="Genomic_DNA"/>
</dbReference>
<dbReference type="PANTHER" id="PTHR22814">
    <property type="entry name" value="COPPER TRANSPORT PROTEIN ATOX1-RELATED"/>
    <property type="match status" value="1"/>
</dbReference>
<protein>
    <recommendedName>
        <fullName evidence="3">HMA domain-containing protein</fullName>
    </recommendedName>
</protein>
<dbReference type="PANTHER" id="PTHR22814:SF287">
    <property type="entry name" value="COPPER TRANSPORT PROTEIN ATX1"/>
    <property type="match status" value="1"/>
</dbReference>
<evidence type="ECO:0000313" key="4">
    <source>
        <dbReference type="EMBL" id="CAK9274069.1"/>
    </source>
</evidence>